<reference evidence="2 3" key="1">
    <citation type="submission" date="2020-06" db="EMBL/GenBank/DDBJ databases">
        <title>Transcriptomic and genomic resources for Thalictrum thalictroides and T. hernandezii: Facilitating candidate gene discovery in an emerging model plant lineage.</title>
        <authorList>
            <person name="Arias T."/>
            <person name="Riano-Pachon D.M."/>
            <person name="Di Stilio V.S."/>
        </authorList>
    </citation>
    <scope>NUCLEOTIDE SEQUENCE [LARGE SCALE GENOMIC DNA]</scope>
    <source>
        <strain evidence="3">cv. WT478/WT964</strain>
        <tissue evidence="2">Leaves</tissue>
    </source>
</reference>
<sequence length="274" mass="31835">MVRRRINDWNGVTNNSKDHRGRIWILWDIKCMKVDVMHMTDQVIHCKVEDLIAKNKYVLSVVYARNIRKDRSSLWTELQQFSKGLPVSWPWITMGDLNVCREVNEKVGGRKLHYKDVQELAECVELCGIEDTKATGSFFTWTNRHEGSNRILCKLDRCLTNSIWNASYQATEAVFLPHGVSDHSPIILRWPKDARKKNTPFRFFNHWVEHPDFKALVKETWDCDPQGNPMIRVYSKLKILKGKLKGKGGFRKNSRGNTGIPIGHSIGQTRDYSH</sequence>
<feature type="region of interest" description="Disordered" evidence="1">
    <location>
        <begin position="248"/>
        <end position="274"/>
    </location>
</feature>
<keyword evidence="3" id="KW-1185">Reference proteome</keyword>
<gene>
    <name evidence="2" type="ORF">FRX31_006814</name>
</gene>
<evidence type="ECO:0008006" key="4">
    <source>
        <dbReference type="Google" id="ProtNLM"/>
    </source>
</evidence>
<protein>
    <recommendedName>
        <fullName evidence="4">Dnase i-like superfamily protein</fullName>
    </recommendedName>
</protein>
<comment type="caution">
    <text evidence="2">The sequence shown here is derived from an EMBL/GenBank/DDBJ whole genome shotgun (WGS) entry which is preliminary data.</text>
</comment>
<dbReference type="AlphaFoldDB" id="A0A7J6X4V7"/>
<dbReference type="Gene3D" id="3.60.10.10">
    <property type="entry name" value="Endonuclease/exonuclease/phosphatase"/>
    <property type="match status" value="1"/>
</dbReference>
<dbReference type="EMBL" id="JABWDY010006563">
    <property type="protein sequence ID" value="KAF5203600.1"/>
    <property type="molecule type" value="Genomic_DNA"/>
</dbReference>
<proteinExistence type="predicted"/>
<accession>A0A7J6X4V7</accession>
<dbReference type="SUPFAM" id="SSF56219">
    <property type="entry name" value="DNase I-like"/>
    <property type="match status" value="1"/>
</dbReference>
<evidence type="ECO:0000313" key="2">
    <source>
        <dbReference type="EMBL" id="KAF5203600.1"/>
    </source>
</evidence>
<name>A0A7J6X4V7_THATH</name>
<dbReference type="Proteomes" id="UP000554482">
    <property type="component" value="Unassembled WGS sequence"/>
</dbReference>
<dbReference type="PANTHER" id="PTHR33710">
    <property type="entry name" value="BNAC02G09200D PROTEIN"/>
    <property type="match status" value="1"/>
</dbReference>
<dbReference type="InterPro" id="IPR036691">
    <property type="entry name" value="Endo/exonu/phosph_ase_sf"/>
</dbReference>
<evidence type="ECO:0000256" key="1">
    <source>
        <dbReference type="SAM" id="MobiDB-lite"/>
    </source>
</evidence>
<organism evidence="2 3">
    <name type="scientific">Thalictrum thalictroides</name>
    <name type="common">Rue-anemone</name>
    <name type="synonym">Anemone thalictroides</name>
    <dbReference type="NCBI Taxonomy" id="46969"/>
    <lineage>
        <taxon>Eukaryota</taxon>
        <taxon>Viridiplantae</taxon>
        <taxon>Streptophyta</taxon>
        <taxon>Embryophyta</taxon>
        <taxon>Tracheophyta</taxon>
        <taxon>Spermatophyta</taxon>
        <taxon>Magnoliopsida</taxon>
        <taxon>Ranunculales</taxon>
        <taxon>Ranunculaceae</taxon>
        <taxon>Thalictroideae</taxon>
        <taxon>Thalictrum</taxon>
    </lineage>
</organism>
<evidence type="ECO:0000313" key="3">
    <source>
        <dbReference type="Proteomes" id="UP000554482"/>
    </source>
</evidence>
<dbReference type="PANTHER" id="PTHR33710:SF64">
    <property type="entry name" value="ENDONUCLEASE_EXONUCLEASE_PHOSPHATASE DOMAIN-CONTAINING PROTEIN"/>
    <property type="match status" value="1"/>
</dbReference>
<dbReference type="OrthoDB" id="1742302at2759"/>